<dbReference type="SMART" id="SM00987">
    <property type="entry name" value="UreE_C"/>
    <property type="match status" value="1"/>
</dbReference>
<keyword evidence="3" id="KW-0227">DNA damage</keyword>
<name>A0A2S9EPP8_9PSED</name>
<dbReference type="Pfam" id="PF03167">
    <property type="entry name" value="UDG"/>
    <property type="match status" value="1"/>
</dbReference>
<dbReference type="EMBL" id="PCQL01000013">
    <property type="protein sequence ID" value="PRC17519.1"/>
    <property type="molecule type" value="Genomic_DNA"/>
</dbReference>
<keyword evidence="7" id="KW-0234">DNA repair</keyword>
<evidence type="ECO:0000256" key="5">
    <source>
        <dbReference type="ARBA" id="ARBA00023004"/>
    </source>
</evidence>
<evidence type="ECO:0000313" key="10">
    <source>
        <dbReference type="Proteomes" id="UP000238045"/>
    </source>
</evidence>
<dbReference type="SUPFAM" id="SSF52141">
    <property type="entry name" value="Uracil-DNA glycosylase-like"/>
    <property type="match status" value="1"/>
</dbReference>
<evidence type="ECO:0000256" key="2">
    <source>
        <dbReference type="ARBA" id="ARBA00022723"/>
    </source>
</evidence>
<dbReference type="CDD" id="cd10030">
    <property type="entry name" value="UDG-F4_TTUDGA_SPO1dp_like"/>
    <property type="match status" value="1"/>
</dbReference>
<evidence type="ECO:0000256" key="1">
    <source>
        <dbReference type="ARBA" id="ARBA00022485"/>
    </source>
</evidence>
<sequence>MRNFGEFLVSERGSACSSRNSRSMCLETPVPFTWRRSLIQALEIRRDVVTLSMLENEIQACRRCASTLCKFDVEPRPIFSGEVGYPIFLLGQAPGKTEYERRAPFQGDAGKSIKAQFAACGLSNFERNVYQTSVTKCFPGRRPSTSTDRMPSATEVKNCLPFLERQLELVKPKLLVCLGGLSWKAFLSIQEAAEPGFCSRELGISRPSGVKVPHMVGRRFQWHSTLVLPMIHPAGSANGARSQYPDHDRESKALLARSLAELGLRDLYP</sequence>
<keyword evidence="10" id="KW-1185">Reference proteome</keyword>
<dbReference type="GO" id="GO:0097506">
    <property type="term" value="F:deaminated base DNA N-glycosylase activity"/>
    <property type="evidence" value="ECO:0007669"/>
    <property type="project" value="UniProtKB-ARBA"/>
</dbReference>
<keyword evidence="2" id="KW-0479">Metal-binding</keyword>
<dbReference type="InterPro" id="IPR005122">
    <property type="entry name" value="Uracil-DNA_glycosylase-like"/>
</dbReference>
<evidence type="ECO:0000256" key="4">
    <source>
        <dbReference type="ARBA" id="ARBA00022801"/>
    </source>
</evidence>
<dbReference type="InterPro" id="IPR036895">
    <property type="entry name" value="Uracil-DNA_glycosylase-like_sf"/>
</dbReference>
<evidence type="ECO:0000256" key="3">
    <source>
        <dbReference type="ARBA" id="ARBA00022763"/>
    </source>
</evidence>
<gene>
    <name evidence="9" type="ORF">CQZ99_14610</name>
</gene>
<dbReference type="AlphaFoldDB" id="A0A2S9EPP8"/>
<feature type="domain" description="Uracil-DNA glycosylase-like" evidence="8">
    <location>
        <begin position="78"/>
        <end position="255"/>
    </location>
</feature>
<dbReference type="Gene3D" id="3.40.470.10">
    <property type="entry name" value="Uracil-DNA glycosylase-like domain"/>
    <property type="match status" value="1"/>
</dbReference>
<dbReference type="InterPro" id="IPR051536">
    <property type="entry name" value="UDG_Type-4/5"/>
</dbReference>
<proteinExistence type="predicted"/>
<accession>A0A2S9EPP8</accession>
<protein>
    <recommendedName>
        <fullName evidence="8">Uracil-DNA glycosylase-like domain-containing protein</fullName>
    </recommendedName>
</protein>
<comment type="caution">
    <text evidence="9">The sequence shown here is derived from an EMBL/GenBank/DDBJ whole genome shotgun (WGS) entry which is preliminary data.</text>
</comment>
<organism evidence="9 10">
    <name type="scientific">Pseudomonas poae</name>
    <dbReference type="NCBI Taxonomy" id="200451"/>
    <lineage>
        <taxon>Bacteria</taxon>
        <taxon>Pseudomonadati</taxon>
        <taxon>Pseudomonadota</taxon>
        <taxon>Gammaproteobacteria</taxon>
        <taxon>Pseudomonadales</taxon>
        <taxon>Pseudomonadaceae</taxon>
        <taxon>Pseudomonas</taxon>
    </lineage>
</organism>
<reference evidence="9 10" key="1">
    <citation type="submission" date="2017-09" db="EMBL/GenBank/DDBJ databases">
        <title>Genomic, metabolic, and phenotypic characteristics of bacterial isolates from the natural microbiome of the model nematode Caenorhabditis elegans.</title>
        <authorList>
            <person name="Zimmermann J."/>
            <person name="Obeng N."/>
            <person name="Yang W."/>
            <person name="Obeng O."/>
            <person name="Kissoyan K."/>
            <person name="Pees B."/>
            <person name="Dirksen P."/>
            <person name="Hoppner M."/>
            <person name="Franke A."/>
            <person name="Rosenstiel P."/>
            <person name="Leippe M."/>
            <person name="Dierking K."/>
            <person name="Kaleta C."/>
            <person name="Schulenburg H."/>
        </authorList>
    </citation>
    <scope>NUCLEOTIDE SEQUENCE [LARGE SCALE GENOMIC DNA]</scope>
    <source>
        <strain evidence="9 10">MYb117</strain>
    </source>
</reference>
<keyword evidence="5" id="KW-0408">Iron</keyword>
<evidence type="ECO:0000313" key="9">
    <source>
        <dbReference type="EMBL" id="PRC17519.1"/>
    </source>
</evidence>
<evidence type="ECO:0000256" key="6">
    <source>
        <dbReference type="ARBA" id="ARBA00023014"/>
    </source>
</evidence>
<dbReference type="GO" id="GO:0046872">
    <property type="term" value="F:metal ion binding"/>
    <property type="evidence" value="ECO:0007669"/>
    <property type="project" value="UniProtKB-KW"/>
</dbReference>
<evidence type="ECO:0000256" key="7">
    <source>
        <dbReference type="ARBA" id="ARBA00023204"/>
    </source>
</evidence>
<dbReference type="Proteomes" id="UP000238045">
    <property type="component" value="Unassembled WGS sequence"/>
</dbReference>
<keyword evidence="4" id="KW-0378">Hydrolase</keyword>
<dbReference type="PANTHER" id="PTHR33693:SF1">
    <property type="entry name" value="TYPE-4 URACIL-DNA GLYCOSYLASE"/>
    <property type="match status" value="1"/>
</dbReference>
<dbReference type="PANTHER" id="PTHR33693">
    <property type="entry name" value="TYPE-5 URACIL-DNA GLYCOSYLASE"/>
    <property type="match status" value="1"/>
</dbReference>
<keyword evidence="6" id="KW-0411">Iron-sulfur</keyword>
<dbReference type="GO" id="GO:0006281">
    <property type="term" value="P:DNA repair"/>
    <property type="evidence" value="ECO:0007669"/>
    <property type="project" value="UniProtKB-KW"/>
</dbReference>
<dbReference type="SMART" id="SM00986">
    <property type="entry name" value="UDG"/>
    <property type="match status" value="1"/>
</dbReference>
<evidence type="ECO:0000259" key="8">
    <source>
        <dbReference type="SMART" id="SM00986"/>
    </source>
</evidence>
<dbReference type="GO" id="GO:0051539">
    <property type="term" value="F:4 iron, 4 sulfur cluster binding"/>
    <property type="evidence" value="ECO:0007669"/>
    <property type="project" value="UniProtKB-KW"/>
</dbReference>
<keyword evidence="1" id="KW-0004">4Fe-4S</keyword>